<reference evidence="7" key="1">
    <citation type="submission" date="2011-06" db="EMBL/GenBank/DDBJ databases">
        <title>The complete genome of chromosome of Runella slithyformis DSM 19594.</title>
        <authorList>
            <consortium name="US DOE Joint Genome Institute (JGI-PGF)"/>
            <person name="Lucas S."/>
            <person name="Han J."/>
            <person name="Lapidus A."/>
            <person name="Bruce D."/>
            <person name="Goodwin L."/>
            <person name="Pitluck S."/>
            <person name="Peters L."/>
            <person name="Kyrpides N."/>
            <person name="Mavromatis K."/>
            <person name="Ivanova N."/>
            <person name="Ovchinnikova G."/>
            <person name="Zhang X."/>
            <person name="Misra M."/>
            <person name="Detter J.C."/>
            <person name="Tapia R."/>
            <person name="Han C."/>
            <person name="Land M."/>
            <person name="Hauser L."/>
            <person name="Markowitz V."/>
            <person name="Cheng J.-F."/>
            <person name="Hugenholtz P."/>
            <person name="Woyke T."/>
            <person name="Wu D."/>
            <person name="Tindall B."/>
            <person name="Faehrich R."/>
            <person name="Brambilla E."/>
            <person name="Klenk H.-P."/>
            <person name="Eisen J.A."/>
        </authorList>
    </citation>
    <scope>NUCLEOTIDE SEQUENCE [LARGE SCALE GENOMIC DNA]</scope>
    <source>
        <strain evidence="7">ATCC 29530 / DSM 19594 / LMG 11500 / NCIMB 11436 / LSU 4</strain>
    </source>
</reference>
<evidence type="ECO:0000256" key="1">
    <source>
        <dbReference type="ARBA" id="ARBA00022485"/>
    </source>
</evidence>
<organism evidence="6 7">
    <name type="scientific">Runella slithyformis (strain ATCC 29530 / DSM 19594 / LMG 11500 / NCIMB 11436 / LSU 4)</name>
    <dbReference type="NCBI Taxonomy" id="761193"/>
    <lineage>
        <taxon>Bacteria</taxon>
        <taxon>Pseudomonadati</taxon>
        <taxon>Bacteroidota</taxon>
        <taxon>Cytophagia</taxon>
        <taxon>Cytophagales</taxon>
        <taxon>Spirosomataceae</taxon>
        <taxon>Runella</taxon>
    </lineage>
</organism>
<dbReference type="AlphaFoldDB" id="A0A7U3ZKW8"/>
<keyword evidence="5" id="KW-0411">Iron-sulfur</keyword>
<dbReference type="GO" id="GO:0046872">
    <property type="term" value="F:metal ion binding"/>
    <property type="evidence" value="ECO:0007669"/>
    <property type="project" value="UniProtKB-KW"/>
</dbReference>
<evidence type="ECO:0000256" key="5">
    <source>
        <dbReference type="ARBA" id="ARBA00023014"/>
    </source>
</evidence>
<dbReference type="Gene3D" id="3.50.50.60">
    <property type="entry name" value="FAD/NAD(P)-binding domain"/>
    <property type="match status" value="1"/>
</dbReference>
<dbReference type="Pfam" id="PF12831">
    <property type="entry name" value="FAD_oxidored"/>
    <property type="match status" value="1"/>
</dbReference>
<dbReference type="RefSeq" id="WP_013928351.1">
    <property type="nucleotide sequence ID" value="NC_015703.1"/>
</dbReference>
<dbReference type="KEGG" id="rsi:Runsl_2642"/>
<sequence>MIKAEATAKRAPKSVVYNTDLVVVGGGLSGVCGAITAARAGIKVALVTDRPVLGGNASSEVRLWVLGATSHMGNNNRWAREGGVIDELLVENMYRNPDSNPLIFDTILLEKTISEPNITLLLNTSVYDLEKSSPDTIAKLYAFCSQNSTQYELVAPLFCDASGDGIVGFLAGAAFRMGAESREEFGEKFAPSKEYGELLGHSLYFYSKDAGKPITYVPPGFAHDVTQKVPKFRSFNTQEFGCKLWWIEYGGRLDTVHETEAIKWELWKVVYGVWNYIKNSGRFPEAENLTLEWVGHIPGKRESRRFEGDYMLIQQDIVEQRTHFDDVAFGGWSIDLHPSDGVFSEIGQSSCNQWHSKGIYGIPYRCFYSKNINNLFMAGRIISASHVAFGSSRVMATSAHGGQAVGMAAKMCIEKGLLPRQLSEPQHIAFLQQELLKTGQHIPNVILEDSQDLVQKATISASSELVLEELLPAGEPQRLEFSVAQMLPVCSSGCTILTKKEGDLQSPKIIKTILHPYADEPTELEIELRISSRADNHTPDVILEKRTIALQKGRNCVHLEFDLMDALKDYPDLESVGYAFLVLQKNEKVKIQYSDQRITGILSVFNTINEAVSNYGKQEPTEDIGVDTFEFWCPQRRPLGKNLALKVEPALPAFQAGNVRNGLQRPTRQPNAWVAAYEDKNPFLLLKWAEKQRISEIVLHFDTDFDHPMETVLMAHPENEMPFCVKNVRILNDKKEVIAEIKNNHQSQRRIVLAQPVDTQSLTLQIEHPSALVPAALLEVRCY</sequence>
<keyword evidence="7" id="KW-1185">Reference proteome</keyword>
<evidence type="ECO:0000313" key="6">
    <source>
        <dbReference type="EMBL" id="AEI49042.1"/>
    </source>
</evidence>
<keyword evidence="2" id="KW-0479">Metal-binding</keyword>
<dbReference type="PANTHER" id="PTHR43498">
    <property type="entry name" value="FERREDOXIN:COB-COM HETERODISULFIDE REDUCTASE SUBUNIT A"/>
    <property type="match status" value="1"/>
</dbReference>
<evidence type="ECO:0000256" key="3">
    <source>
        <dbReference type="ARBA" id="ARBA00023002"/>
    </source>
</evidence>
<keyword evidence="3" id="KW-0560">Oxidoreductase</keyword>
<reference evidence="6 7" key="2">
    <citation type="journal article" date="2012" name="Stand. Genomic Sci.">
        <title>Complete genome sequence of the aquatic bacterium Runella slithyformis type strain (LSU 4(T)).</title>
        <authorList>
            <person name="Copeland A."/>
            <person name="Zhang X."/>
            <person name="Misra M."/>
            <person name="Lapidus A."/>
            <person name="Nolan M."/>
            <person name="Lucas S."/>
            <person name="Deshpande S."/>
            <person name="Cheng J.F."/>
            <person name="Tapia R."/>
            <person name="Goodwin L.A."/>
            <person name="Pitluck S."/>
            <person name="Liolios K."/>
            <person name="Pagani I."/>
            <person name="Ivanova N."/>
            <person name="Mikhailova N."/>
            <person name="Pati A."/>
            <person name="Chen A."/>
            <person name="Palaniappan K."/>
            <person name="Land M."/>
            <person name="Hauser L."/>
            <person name="Pan C."/>
            <person name="Jeffries C.D."/>
            <person name="Detter J.C."/>
            <person name="Brambilla E.M."/>
            <person name="Rohde M."/>
            <person name="Djao O.D."/>
            <person name="Goker M."/>
            <person name="Sikorski J."/>
            <person name="Tindall B.J."/>
            <person name="Woyke T."/>
            <person name="Bristow J."/>
            <person name="Eisen J.A."/>
            <person name="Markowitz V."/>
            <person name="Hugenholtz P."/>
            <person name="Kyrpides N.C."/>
            <person name="Klenk H.P."/>
            <person name="Mavromatis K."/>
        </authorList>
    </citation>
    <scope>NUCLEOTIDE SEQUENCE [LARGE SCALE GENOMIC DNA]</scope>
    <source>
        <strain evidence="7">ATCC 29530 / DSM 19594 / LMG 11500 / NCIMB 11436 / LSU 4</strain>
    </source>
</reference>
<dbReference type="PANTHER" id="PTHR43498:SF1">
    <property type="entry name" value="COB--COM HETERODISULFIDE REDUCTASE IRON-SULFUR SUBUNIT A"/>
    <property type="match status" value="1"/>
</dbReference>
<evidence type="ECO:0000256" key="4">
    <source>
        <dbReference type="ARBA" id="ARBA00023004"/>
    </source>
</evidence>
<keyword evidence="4" id="KW-0408">Iron</keyword>
<keyword evidence="1" id="KW-0004">4Fe-4S</keyword>
<dbReference type="InterPro" id="IPR036188">
    <property type="entry name" value="FAD/NAD-bd_sf"/>
</dbReference>
<dbReference type="GO" id="GO:0051539">
    <property type="term" value="F:4 iron, 4 sulfur cluster binding"/>
    <property type="evidence" value="ECO:0007669"/>
    <property type="project" value="UniProtKB-KW"/>
</dbReference>
<accession>A0A7U3ZKW8</accession>
<protein>
    <submittedName>
        <fullName evidence="6">Fumarate reductase/succinate dehydrogenase flavoprotein domain protein</fullName>
    </submittedName>
</protein>
<dbReference type="EMBL" id="CP002859">
    <property type="protein sequence ID" value="AEI49042.1"/>
    <property type="molecule type" value="Genomic_DNA"/>
</dbReference>
<evidence type="ECO:0000256" key="2">
    <source>
        <dbReference type="ARBA" id="ARBA00022723"/>
    </source>
</evidence>
<evidence type="ECO:0000313" key="7">
    <source>
        <dbReference type="Proteomes" id="UP000000493"/>
    </source>
</evidence>
<dbReference type="GO" id="GO:0016491">
    <property type="term" value="F:oxidoreductase activity"/>
    <property type="evidence" value="ECO:0007669"/>
    <property type="project" value="UniProtKB-KW"/>
</dbReference>
<gene>
    <name evidence="6" type="ordered locus">Runsl_2642</name>
</gene>
<dbReference type="InterPro" id="IPR039650">
    <property type="entry name" value="HdrA-like"/>
</dbReference>
<proteinExistence type="predicted"/>
<name>A0A7U3ZKW8_RUNSL</name>
<dbReference type="Proteomes" id="UP000000493">
    <property type="component" value="Chromosome"/>
</dbReference>
<dbReference type="SUPFAM" id="SSF51905">
    <property type="entry name" value="FAD/NAD(P)-binding domain"/>
    <property type="match status" value="1"/>
</dbReference>